<dbReference type="PANTHER" id="PTHR19303:SF73">
    <property type="entry name" value="PROTEIN PDC2"/>
    <property type="match status" value="1"/>
</dbReference>
<dbReference type="EMBL" id="CAJNOC010001480">
    <property type="protein sequence ID" value="CAF0868421.1"/>
    <property type="molecule type" value="Genomic_DNA"/>
</dbReference>
<dbReference type="SUPFAM" id="SSF46689">
    <property type="entry name" value="Homeodomain-like"/>
    <property type="match status" value="2"/>
</dbReference>
<proteinExistence type="predicted"/>
<dbReference type="GO" id="GO:0003677">
    <property type="term" value="F:DNA binding"/>
    <property type="evidence" value="ECO:0007669"/>
    <property type="project" value="UniProtKB-KW"/>
</dbReference>
<dbReference type="InterPro" id="IPR006600">
    <property type="entry name" value="HTH_CenpB_DNA-bd_dom"/>
</dbReference>
<evidence type="ECO:0000256" key="1">
    <source>
        <dbReference type="ARBA" id="ARBA00023125"/>
    </source>
</evidence>
<accession>A0A813XKZ5</accession>
<dbReference type="InterPro" id="IPR009057">
    <property type="entry name" value="Homeodomain-like_sf"/>
</dbReference>
<comment type="caution">
    <text evidence="3">The sequence shown here is derived from an EMBL/GenBank/DDBJ whole genome shotgun (WGS) entry which is preliminary data.</text>
</comment>
<dbReference type="PANTHER" id="PTHR19303">
    <property type="entry name" value="TRANSPOSON"/>
    <property type="match status" value="1"/>
</dbReference>
<feature type="domain" description="HTH CENPB-type" evidence="2">
    <location>
        <begin position="66"/>
        <end position="140"/>
    </location>
</feature>
<dbReference type="Pfam" id="PF03221">
    <property type="entry name" value="HTH_Tnp_Tc5"/>
    <property type="match status" value="1"/>
</dbReference>
<keyword evidence="1" id="KW-0238">DNA-binding</keyword>
<organism evidence="3 4">
    <name type="scientific">Brachionus calyciflorus</name>
    <dbReference type="NCBI Taxonomy" id="104777"/>
    <lineage>
        <taxon>Eukaryota</taxon>
        <taxon>Metazoa</taxon>
        <taxon>Spiralia</taxon>
        <taxon>Gnathifera</taxon>
        <taxon>Rotifera</taxon>
        <taxon>Eurotatoria</taxon>
        <taxon>Monogononta</taxon>
        <taxon>Pseudotrocha</taxon>
        <taxon>Ploima</taxon>
        <taxon>Brachionidae</taxon>
        <taxon>Brachionus</taxon>
    </lineage>
</organism>
<dbReference type="PROSITE" id="PS51253">
    <property type="entry name" value="HTH_CENPB"/>
    <property type="match status" value="1"/>
</dbReference>
<dbReference type="InterPro" id="IPR050863">
    <property type="entry name" value="CenT-Element_Derived"/>
</dbReference>
<evidence type="ECO:0000313" key="4">
    <source>
        <dbReference type="Proteomes" id="UP000663879"/>
    </source>
</evidence>
<dbReference type="AlphaFoldDB" id="A0A813XKZ5"/>
<dbReference type="Proteomes" id="UP000663879">
    <property type="component" value="Unassembled WGS sequence"/>
</dbReference>
<evidence type="ECO:0000259" key="2">
    <source>
        <dbReference type="PROSITE" id="PS51253"/>
    </source>
</evidence>
<gene>
    <name evidence="3" type="ORF">OXX778_LOCUS9805</name>
</gene>
<keyword evidence="4" id="KW-1185">Reference proteome</keyword>
<dbReference type="OrthoDB" id="5874990at2759"/>
<dbReference type="Gene3D" id="1.10.10.60">
    <property type="entry name" value="Homeodomain-like"/>
    <property type="match status" value="1"/>
</dbReference>
<reference evidence="3" key="1">
    <citation type="submission" date="2021-02" db="EMBL/GenBank/DDBJ databases">
        <authorList>
            <person name="Nowell W R."/>
        </authorList>
    </citation>
    <scope>NUCLEOTIDE SEQUENCE</scope>
    <source>
        <strain evidence="3">Ploen Becks lab</strain>
    </source>
</reference>
<protein>
    <recommendedName>
        <fullName evidence="2">HTH CENPB-type domain-containing protein</fullName>
    </recommendedName>
</protein>
<dbReference type="SMART" id="SM00674">
    <property type="entry name" value="CENPB"/>
    <property type="match status" value="1"/>
</dbReference>
<sequence>MSSKKTRQSFTMEFKRSALDHLALSKNKSRTALAYGIPRSTLISWEKIKDEIYEKNLLPDQRKIYRSESKKKANFFKSEKIVFEWIKEIRSQDCVVTSKMVKEKMLDEVRTNEGLQEHSFKASYGWLKRFLNRHNLVIKANNEIDFINQSSDSTYSNNICQEVNNEIDYDLNSDDSNFLYEEPDLKSDEYETKTSDEI</sequence>
<name>A0A813XKZ5_9BILA</name>
<evidence type="ECO:0000313" key="3">
    <source>
        <dbReference type="EMBL" id="CAF0868421.1"/>
    </source>
</evidence>
<dbReference type="GO" id="GO:0005634">
    <property type="term" value="C:nucleus"/>
    <property type="evidence" value="ECO:0007669"/>
    <property type="project" value="TreeGrafter"/>
</dbReference>